<sequence>MAVCLLCQQALKKRLLFSDILLLKKEADGVCRECKEQFLPISDRHCPTCFKEGEKQCCADCVYWQKKGRMVSHESLYRYNEQMADYISRYKFLGDYLLRLVFAAEVKKYFKGKGSYTLVPIPLSEHRMEERGFNQVSGLLTAAGLSFQELLQKEETKKQSEKTRQERLSLHQPFSIREQATIPDKIIIVDDIYTTGATIQLARQLLMKEGAKTVKSFSLAR</sequence>
<dbReference type="EMBL" id="MSPR01000002">
    <property type="protein sequence ID" value="ONK30902.1"/>
    <property type="molecule type" value="Genomic_DNA"/>
</dbReference>
<dbReference type="SUPFAM" id="SSF53271">
    <property type="entry name" value="PRTase-like"/>
    <property type="match status" value="1"/>
</dbReference>
<dbReference type="PANTHER" id="PTHR47505:SF1">
    <property type="entry name" value="DNA UTILIZATION PROTEIN YHGH"/>
    <property type="match status" value="1"/>
</dbReference>
<evidence type="ECO:0000259" key="2">
    <source>
        <dbReference type="Pfam" id="PF00156"/>
    </source>
</evidence>
<comment type="similarity">
    <text evidence="1">Belongs to the ComF/GntX family.</text>
</comment>
<evidence type="ECO:0000256" key="1">
    <source>
        <dbReference type="ARBA" id="ARBA00008007"/>
    </source>
</evidence>
<evidence type="ECO:0000313" key="6">
    <source>
        <dbReference type="Proteomes" id="UP000188946"/>
    </source>
</evidence>
<dbReference type="CDD" id="cd06223">
    <property type="entry name" value="PRTases_typeI"/>
    <property type="match status" value="1"/>
</dbReference>
<protein>
    <submittedName>
        <fullName evidence="3">Amidophosphoribosyltransferase</fullName>
    </submittedName>
</protein>
<organism evidence="3 5">
    <name type="scientific">Streptococcus azizii</name>
    <dbReference type="NCBI Taxonomy" id="1579424"/>
    <lineage>
        <taxon>Bacteria</taxon>
        <taxon>Bacillati</taxon>
        <taxon>Bacillota</taxon>
        <taxon>Bacilli</taxon>
        <taxon>Lactobacillales</taxon>
        <taxon>Streptococcaceae</taxon>
        <taxon>Streptococcus</taxon>
    </lineage>
</organism>
<evidence type="ECO:0000313" key="4">
    <source>
        <dbReference type="EMBL" id="ONK30902.1"/>
    </source>
</evidence>
<dbReference type="PANTHER" id="PTHR47505">
    <property type="entry name" value="DNA UTILIZATION PROTEIN YHGH"/>
    <property type="match status" value="1"/>
</dbReference>
<feature type="domain" description="Phosphoribosyltransferase" evidence="2">
    <location>
        <begin position="173"/>
        <end position="219"/>
    </location>
</feature>
<dbReference type="AlphaFoldDB" id="A0AB36JS26"/>
<dbReference type="InterPro" id="IPR029057">
    <property type="entry name" value="PRTase-like"/>
</dbReference>
<keyword evidence="6" id="KW-1185">Reference proteome</keyword>
<gene>
    <name evidence="4" type="ORF">BVE84_02235</name>
    <name evidence="3" type="ORF">BVE86_00925</name>
</gene>
<evidence type="ECO:0000313" key="5">
    <source>
        <dbReference type="Proteomes" id="UP000188600"/>
    </source>
</evidence>
<dbReference type="InterPro" id="IPR000836">
    <property type="entry name" value="PRTase_dom"/>
</dbReference>
<dbReference type="Gene3D" id="3.40.50.2020">
    <property type="match status" value="1"/>
</dbReference>
<accession>A0AB36JS26</accession>
<dbReference type="EMBL" id="MSPT01000001">
    <property type="protein sequence ID" value="ONK29618.1"/>
    <property type="molecule type" value="Genomic_DNA"/>
</dbReference>
<dbReference type="Proteomes" id="UP000188600">
    <property type="component" value="Unassembled WGS sequence"/>
</dbReference>
<dbReference type="RefSeq" id="WP_076995455.1">
    <property type="nucleotide sequence ID" value="NZ_MSPR01000002.1"/>
</dbReference>
<evidence type="ECO:0000313" key="3">
    <source>
        <dbReference type="EMBL" id="ONK29618.1"/>
    </source>
</evidence>
<name>A0AB36JS26_9STRE</name>
<dbReference type="Proteomes" id="UP000188946">
    <property type="component" value="Unassembled WGS sequence"/>
</dbReference>
<proteinExistence type="inferred from homology"/>
<dbReference type="Pfam" id="PF00156">
    <property type="entry name" value="Pribosyltran"/>
    <property type="match status" value="1"/>
</dbReference>
<reference evidence="5 6" key="1">
    <citation type="submission" date="2016-12" db="EMBL/GenBank/DDBJ databases">
        <authorList>
            <person name="Gulvik C.A."/>
        </authorList>
    </citation>
    <scope>NUCLEOTIDE SEQUENCE [LARGE SCALE GENOMIC DNA]</scope>
    <source>
        <strain evidence="4 6">12-5202</strain>
        <strain evidence="3 5">12-5291</strain>
    </source>
</reference>
<dbReference type="InterPro" id="IPR051910">
    <property type="entry name" value="ComF/GntX_DNA_util-trans"/>
</dbReference>
<comment type="caution">
    <text evidence="3">The sequence shown here is derived from an EMBL/GenBank/DDBJ whole genome shotgun (WGS) entry which is preliminary data.</text>
</comment>